<gene>
    <name evidence="2" type="ORF">WJX73_006153</name>
</gene>
<dbReference type="Proteomes" id="UP001465755">
    <property type="component" value="Unassembled WGS sequence"/>
</dbReference>
<protein>
    <recommendedName>
        <fullName evidence="4">Fe2OG dioxygenase domain-containing protein</fullName>
    </recommendedName>
</protein>
<comment type="caution">
    <text evidence="2">The sequence shown here is derived from an EMBL/GenBank/DDBJ whole genome shotgun (WGS) entry which is preliminary data.</text>
</comment>
<reference evidence="2 3" key="1">
    <citation type="journal article" date="2024" name="Nat. Commun.">
        <title>Phylogenomics reveals the evolutionary origins of lichenization in chlorophyte algae.</title>
        <authorList>
            <person name="Puginier C."/>
            <person name="Libourel C."/>
            <person name="Otte J."/>
            <person name="Skaloud P."/>
            <person name="Haon M."/>
            <person name="Grisel S."/>
            <person name="Petersen M."/>
            <person name="Berrin J.G."/>
            <person name="Delaux P.M."/>
            <person name="Dal Grande F."/>
            <person name="Keller J."/>
        </authorList>
    </citation>
    <scope>NUCLEOTIDE SEQUENCE [LARGE SCALE GENOMIC DNA]</scope>
    <source>
        <strain evidence="2 3">SAG 2036</strain>
    </source>
</reference>
<sequence>MAFDPNVHLAYQPPAKRHSMTDLGLDPSRALCDFAVTEPFRLLSDEGVKAVRQEIFSEPVQRLCKFTSKRTPSVLRGATQQSQLLKELWYSREVTEAVSDAAGKRISPHPVEYEVAHTNLQDATSSAPVDDWHCDSLPFVVVVLLSDLSGATGGATVLRTGSGKEMAVRIPRPGWAIVLQGQHVEHYAQRAVGVTERTTMVSAYIDADWQTQDNSSLKASRTYSVQSELYHQWAAYRLDALATRAAAMQCNLAQDKAAGNGFDRDQVMDWCTALMSHLQRTVDELKVDEQKSAESPPPPMRPASPLPMGLASPKQQTVI</sequence>
<proteinExistence type="predicted"/>
<evidence type="ECO:0008006" key="4">
    <source>
        <dbReference type="Google" id="ProtNLM"/>
    </source>
</evidence>
<dbReference type="PANTHER" id="PTHR41677:SF1">
    <property type="entry name" value="FE2OG DIOXYGENASE DOMAIN-CONTAINING PROTEIN"/>
    <property type="match status" value="1"/>
</dbReference>
<feature type="compositionally biased region" description="Pro residues" evidence="1">
    <location>
        <begin position="295"/>
        <end position="305"/>
    </location>
</feature>
<evidence type="ECO:0000256" key="1">
    <source>
        <dbReference type="SAM" id="MobiDB-lite"/>
    </source>
</evidence>
<name>A0AAW1PHR1_9CHLO</name>
<evidence type="ECO:0000313" key="2">
    <source>
        <dbReference type="EMBL" id="KAK9807359.1"/>
    </source>
</evidence>
<keyword evidence="3" id="KW-1185">Reference proteome</keyword>
<evidence type="ECO:0000313" key="3">
    <source>
        <dbReference type="Proteomes" id="UP001465755"/>
    </source>
</evidence>
<accession>A0AAW1PHR1</accession>
<dbReference type="AlphaFoldDB" id="A0AAW1PHR1"/>
<dbReference type="EMBL" id="JALJOQ010000031">
    <property type="protein sequence ID" value="KAK9807359.1"/>
    <property type="molecule type" value="Genomic_DNA"/>
</dbReference>
<organism evidence="2 3">
    <name type="scientific">Symbiochloris irregularis</name>
    <dbReference type="NCBI Taxonomy" id="706552"/>
    <lineage>
        <taxon>Eukaryota</taxon>
        <taxon>Viridiplantae</taxon>
        <taxon>Chlorophyta</taxon>
        <taxon>core chlorophytes</taxon>
        <taxon>Trebouxiophyceae</taxon>
        <taxon>Trebouxiales</taxon>
        <taxon>Trebouxiaceae</taxon>
        <taxon>Symbiochloris</taxon>
    </lineage>
</organism>
<feature type="region of interest" description="Disordered" evidence="1">
    <location>
        <begin position="287"/>
        <end position="319"/>
    </location>
</feature>
<dbReference type="PANTHER" id="PTHR41677">
    <property type="entry name" value="YALI0B19030P"/>
    <property type="match status" value="1"/>
</dbReference>